<evidence type="ECO:0000313" key="15">
    <source>
        <dbReference type="Proteomes" id="UP000824164"/>
    </source>
</evidence>
<dbReference type="Pfam" id="PF01715">
    <property type="entry name" value="IPPT"/>
    <property type="match status" value="1"/>
</dbReference>
<dbReference type="EMBL" id="DVLT01000042">
    <property type="protein sequence ID" value="HIU02920.1"/>
    <property type="molecule type" value="Genomic_DNA"/>
</dbReference>
<keyword evidence="7 10" id="KW-0067">ATP-binding</keyword>
<reference evidence="14" key="2">
    <citation type="journal article" date="2021" name="PeerJ">
        <title>Extensive microbial diversity within the chicken gut microbiome revealed by metagenomics and culture.</title>
        <authorList>
            <person name="Gilroy R."/>
            <person name="Ravi A."/>
            <person name="Getino M."/>
            <person name="Pursley I."/>
            <person name="Horton D.L."/>
            <person name="Alikhan N.F."/>
            <person name="Baker D."/>
            <person name="Gharbi K."/>
            <person name="Hall N."/>
            <person name="Watson M."/>
            <person name="Adriaenssens E.M."/>
            <person name="Foster-Nyarko E."/>
            <person name="Jarju S."/>
            <person name="Secka A."/>
            <person name="Antonio M."/>
            <person name="Oren A."/>
            <person name="Chaudhuri R.R."/>
            <person name="La Ragione R."/>
            <person name="Hildebrand F."/>
            <person name="Pallen M.J."/>
        </authorList>
    </citation>
    <scope>NUCLEOTIDE SEQUENCE</scope>
    <source>
        <strain evidence="14">CHK187-14744</strain>
    </source>
</reference>
<dbReference type="Gene3D" id="3.40.50.300">
    <property type="entry name" value="P-loop containing nucleotide triphosphate hydrolases"/>
    <property type="match status" value="1"/>
</dbReference>
<dbReference type="NCBIfam" id="TIGR00174">
    <property type="entry name" value="miaA"/>
    <property type="match status" value="1"/>
</dbReference>
<evidence type="ECO:0000256" key="7">
    <source>
        <dbReference type="ARBA" id="ARBA00022840"/>
    </source>
</evidence>
<comment type="similarity">
    <text evidence="3 10 13">Belongs to the IPP transferase family.</text>
</comment>
<keyword evidence="6 10" id="KW-0547">Nucleotide-binding</keyword>
<name>A0A9D1HG77_9FIRM</name>
<evidence type="ECO:0000256" key="5">
    <source>
        <dbReference type="ARBA" id="ARBA00022694"/>
    </source>
</evidence>
<evidence type="ECO:0000256" key="6">
    <source>
        <dbReference type="ARBA" id="ARBA00022741"/>
    </source>
</evidence>
<evidence type="ECO:0000256" key="10">
    <source>
        <dbReference type="HAMAP-Rule" id="MF_00185"/>
    </source>
</evidence>
<feature type="site" description="Interaction with substrate tRNA" evidence="10">
    <location>
        <position position="124"/>
    </location>
</feature>
<evidence type="ECO:0000256" key="9">
    <source>
        <dbReference type="ARBA" id="ARBA00049563"/>
    </source>
</evidence>
<evidence type="ECO:0000256" key="4">
    <source>
        <dbReference type="ARBA" id="ARBA00022679"/>
    </source>
</evidence>
<dbReference type="SUPFAM" id="SSF52540">
    <property type="entry name" value="P-loop containing nucleoside triphosphate hydrolases"/>
    <property type="match status" value="2"/>
</dbReference>
<gene>
    <name evidence="10 14" type="primary">miaA</name>
    <name evidence="14" type="ORF">IAB63_06660</name>
</gene>
<keyword evidence="4 10" id="KW-0808">Transferase</keyword>
<keyword evidence="8 10" id="KW-0460">Magnesium</keyword>
<comment type="caution">
    <text evidence="14">The sequence shown here is derived from an EMBL/GenBank/DDBJ whole genome shotgun (WGS) entry which is preliminary data.</text>
</comment>
<dbReference type="EC" id="2.5.1.75" evidence="10"/>
<feature type="binding site" evidence="10">
    <location>
        <begin position="12"/>
        <end position="17"/>
    </location>
    <ligand>
        <name>substrate</name>
    </ligand>
</feature>
<feature type="site" description="Interaction with substrate tRNA" evidence="10">
    <location>
        <position position="101"/>
    </location>
</feature>
<dbReference type="Proteomes" id="UP000824164">
    <property type="component" value="Unassembled WGS sequence"/>
</dbReference>
<dbReference type="PANTHER" id="PTHR11088">
    <property type="entry name" value="TRNA DIMETHYLALLYLTRANSFERASE"/>
    <property type="match status" value="1"/>
</dbReference>
<comment type="caution">
    <text evidence="10">Lacks conserved residue(s) required for the propagation of feature annotation.</text>
</comment>
<accession>A0A9D1HG77</accession>
<organism evidence="14 15">
    <name type="scientific">Candidatus Onthocola gallistercoris</name>
    <dbReference type="NCBI Taxonomy" id="2840876"/>
    <lineage>
        <taxon>Bacteria</taxon>
        <taxon>Bacillati</taxon>
        <taxon>Bacillota</taxon>
        <taxon>Bacilli</taxon>
        <taxon>Candidatus Onthocola</taxon>
    </lineage>
</organism>
<protein>
    <recommendedName>
        <fullName evidence="10">tRNA dimethylallyltransferase</fullName>
        <ecNumber evidence="10">2.5.1.75</ecNumber>
    </recommendedName>
    <alternativeName>
        <fullName evidence="10">Dimethylallyl diphosphate:tRNA dimethylallyltransferase</fullName>
        <shortName evidence="10">DMAPP:tRNA dimethylallyltransferase</shortName>
        <shortName evidence="10">DMATase</shortName>
    </alternativeName>
    <alternativeName>
        <fullName evidence="10">Isopentenyl-diphosphate:tRNA isopentenyltransferase</fullName>
        <shortName evidence="10">IPP transferase</shortName>
        <shortName evidence="10">IPPT</shortName>
        <shortName evidence="10">IPTase</shortName>
    </alternativeName>
</protein>
<dbReference type="InterPro" id="IPR018022">
    <property type="entry name" value="IPT"/>
</dbReference>
<dbReference type="HAMAP" id="MF_00185">
    <property type="entry name" value="IPP_trans"/>
    <property type="match status" value="1"/>
</dbReference>
<feature type="region of interest" description="Interaction with substrate tRNA" evidence="10">
    <location>
        <begin position="35"/>
        <end position="38"/>
    </location>
</feature>
<dbReference type="InterPro" id="IPR027417">
    <property type="entry name" value="P-loop_NTPase"/>
</dbReference>
<sequence>MKRPLIILTGPTAVGKTALSIGLAEKLDGEIISADSMQVYKHMDIGTAKIKADEMEGIPHHLIDILEPDEPFNVVIFQQKAREALEGIYSRGHLPIIVGGTGFYIQALLYDIDFENEGDDPSYRKQLETLIQTDGSEKLHRMLEAVDPASAQAIHPHNVKRIIRALEYYHIHNRPISSHNAEQSRRESPYHFLYFVLNSDRQILYDRIDRRVDSMMEEGLEMEVARLKAAGYTKDMVSMQGLGYKELFDYLDGACSLEEAVRIIKRDTRHFAKRQLTWFKRERDVRWIQKDAFEGEEAVLNELIRQIKKELAL</sequence>
<comment type="subunit">
    <text evidence="10">Monomer.</text>
</comment>
<dbReference type="PANTHER" id="PTHR11088:SF60">
    <property type="entry name" value="TRNA DIMETHYLALLYLTRANSFERASE"/>
    <property type="match status" value="1"/>
</dbReference>
<reference evidence="14" key="1">
    <citation type="submission" date="2020-10" db="EMBL/GenBank/DDBJ databases">
        <authorList>
            <person name="Gilroy R."/>
        </authorList>
    </citation>
    <scope>NUCLEOTIDE SEQUENCE</scope>
    <source>
        <strain evidence="14">CHK187-14744</strain>
    </source>
</reference>
<comment type="cofactor">
    <cofactor evidence="1 10">
        <name>Mg(2+)</name>
        <dbReference type="ChEBI" id="CHEBI:18420"/>
    </cofactor>
</comment>
<evidence type="ECO:0000313" key="14">
    <source>
        <dbReference type="EMBL" id="HIU02920.1"/>
    </source>
</evidence>
<comment type="function">
    <text evidence="2 10 12">Catalyzes the transfer of a dimethylallyl group onto the adenine at position 37 in tRNAs that read codons beginning with uridine, leading to the formation of N6-(dimethylallyl)adenosine (i(6)A).</text>
</comment>
<evidence type="ECO:0000256" key="1">
    <source>
        <dbReference type="ARBA" id="ARBA00001946"/>
    </source>
</evidence>
<evidence type="ECO:0000256" key="8">
    <source>
        <dbReference type="ARBA" id="ARBA00022842"/>
    </source>
</evidence>
<dbReference type="InterPro" id="IPR039657">
    <property type="entry name" value="Dimethylallyltransferase"/>
</dbReference>
<proteinExistence type="inferred from homology"/>
<evidence type="ECO:0000256" key="2">
    <source>
        <dbReference type="ARBA" id="ARBA00003213"/>
    </source>
</evidence>
<feature type="binding site" evidence="10">
    <location>
        <begin position="10"/>
        <end position="17"/>
    </location>
    <ligand>
        <name>ATP</name>
        <dbReference type="ChEBI" id="CHEBI:30616"/>
    </ligand>
</feature>
<dbReference type="AlphaFoldDB" id="A0A9D1HG77"/>
<comment type="catalytic activity">
    <reaction evidence="9 10 11">
        <text>adenosine(37) in tRNA + dimethylallyl diphosphate = N(6)-dimethylallyladenosine(37) in tRNA + diphosphate</text>
        <dbReference type="Rhea" id="RHEA:26482"/>
        <dbReference type="Rhea" id="RHEA-COMP:10162"/>
        <dbReference type="Rhea" id="RHEA-COMP:10375"/>
        <dbReference type="ChEBI" id="CHEBI:33019"/>
        <dbReference type="ChEBI" id="CHEBI:57623"/>
        <dbReference type="ChEBI" id="CHEBI:74411"/>
        <dbReference type="ChEBI" id="CHEBI:74415"/>
        <dbReference type="EC" id="2.5.1.75"/>
    </reaction>
</comment>
<evidence type="ECO:0000256" key="12">
    <source>
        <dbReference type="RuleBase" id="RU003784"/>
    </source>
</evidence>
<evidence type="ECO:0000256" key="13">
    <source>
        <dbReference type="RuleBase" id="RU003785"/>
    </source>
</evidence>
<dbReference type="Gene3D" id="1.10.20.140">
    <property type="match status" value="1"/>
</dbReference>
<dbReference type="GO" id="GO:0052381">
    <property type="term" value="F:tRNA dimethylallyltransferase activity"/>
    <property type="evidence" value="ECO:0007669"/>
    <property type="project" value="UniProtKB-UniRule"/>
</dbReference>
<evidence type="ECO:0000256" key="11">
    <source>
        <dbReference type="RuleBase" id="RU003783"/>
    </source>
</evidence>
<dbReference type="GO" id="GO:0006400">
    <property type="term" value="P:tRNA modification"/>
    <property type="evidence" value="ECO:0007669"/>
    <property type="project" value="TreeGrafter"/>
</dbReference>
<evidence type="ECO:0000256" key="3">
    <source>
        <dbReference type="ARBA" id="ARBA00005842"/>
    </source>
</evidence>
<dbReference type="GO" id="GO:0005524">
    <property type="term" value="F:ATP binding"/>
    <property type="evidence" value="ECO:0007669"/>
    <property type="project" value="UniProtKB-UniRule"/>
</dbReference>
<keyword evidence="5 10" id="KW-0819">tRNA processing</keyword>